<organism evidence="1 2">
    <name type="scientific">Psittacicella hinzii</name>
    <dbReference type="NCBI Taxonomy" id="2028575"/>
    <lineage>
        <taxon>Bacteria</taxon>
        <taxon>Pseudomonadati</taxon>
        <taxon>Pseudomonadota</taxon>
        <taxon>Gammaproteobacteria</taxon>
        <taxon>Pasteurellales</taxon>
        <taxon>Psittacicellaceae</taxon>
        <taxon>Psittacicella</taxon>
    </lineage>
</organism>
<dbReference type="AlphaFoldDB" id="A0A3A1Y0U9"/>
<name>A0A3A1Y0U9_9GAMM</name>
<dbReference type="RefSeq" id="WP_119525449.1">
    <property type="nucleotide sequence ID" value="NZ_NRHC01000075.1"/>
</dbReference>
<sequence>MESIYKAFQYALDDFLDDYEEELCIPCDLKESYAIETSQGREEFVKDFISFRDKLFARIAEDAKSIYEFKEQYNEKANKLLANFTLQLIEIDEIKKKVYKDLNKQSHKLGIERKYLRNYRNQLNAYVKLLAQYSKSSDAFFTNLILSKPIEVLIEETYYELDDPEATHVEDLLAILYFRNRSLVYFEKHIPEQQEALDAAENSITYSLTSEEGKRVWQEKQEYVANAYNTLLNTVEEYLGIFEIGYGPGTPGDQLLMDVQFFSYLRKLIGYIIALGLLDKETIQQIEQSMK</sequence>
<gene>
    <name evidence="1" type="ORF">CKF54_05935</name>
</gene>
<dbReference type="Proteomes" id="UP000265691">
    <property type="component" value="Unassembled WGS sequence"/>
</dbReference>
<proteinExistence type="predicted"/>
<dbReference type="EMBL" id="NRHC01000075">
    <property type="protein sequence ID" value="RIY31873.1"/>
    <property type="molecule type" value="Genomic_DNA"/>
</dbReference>
<evidence type="ECO:0000313" key="1">
    <source>
        <dbReference type="EMBL" id="RIY31873.1"/>
    </source>
</evidence>
<comment type="caution">
    <text evidence="1">The sequence shown here is derived from an EMBL/GenBank/DDBJ whole genome shotgun (WGS) entry which is preliminary data.</text>
</comment>
<evidence type="ECO:0000313" key="2">
    <source>
        <dbReference type="Proteomes" id="UP000265691"/>
    </source>
</evidence>
<reference evidence="1 2" key="1">
    <citation type="submission" date="2017-08" db="EMBL/GenBank/DDBJ databases">
        <title>Reclassification of Bisgaard taxon 37 and 44.</title>
        <authorList>
            <person name="Christensen H."/>
        </authorList>
    </citation>
    <scope>NUCLEOTIDE SEQUENCE [LARGE SCALE GENOMIC DNA]</scope>
    <source>
        <strain evidence="1 2">B96_3</strain>
    </source>
</reference>
<protein>
    <submittedName>
        <fullName evidence="1">Uncharacterized protein</fullName>
    </submittedName>
</protein>
<keyword evidence="2" id="KW-1185">Reference proteome</keyword>
<accession>A0A3A1Y0U9</accession>